<dbReference type="InterPro" id="IPR046796">
    <property type="entry name" value="Transposase_32_dom"/>
</dbReference>
<accession>M1E0D5</accession>
<dbReference type="PaxDb" id="4113-PGSC0003DMT400097321"/>
<dbReference type="AlphaFoldDB" id="M1E0D5"/>
<sequence length="286" mass="32074">MIFDAFCSITFGEKPEFAECIRRLAEKVARTNLDMLSRKRARGIVINEGAATPSKNAEIHARSRPDSSRVPEATPHKIATVPAQAPTVASVPPVQGPPARLLNRLKAEGLRMILEENLMSIEGLEGKYSLLLDTLRWHRFDIFTRPGGSYVSTWVREFYSTYGDLVSQGKKKASAFRLVKSIMVQGKEVGCSNDHINVVFKTGIRFKYEYEGLTTTKFLDDLKGWLAPLISLTTPSWIDEGVQIEKKDLNVAAWYWFRFISSSIMSSLNESILRHAKATYIGSIIA</sequence>
<dbReference type="HOGENOM" id="CLU_029307_1_2_1"/>
<feature type="domain" description="Putative plant transposon protein" evidence="1">
    <location>
        <begin position="138"/>
        <end position="286"/>
    </location>
</feature>
<dbReference type="Pfam" id="PF20167">
    <property type="entry name" value="Transposase_32"/>
    <property type="match status" value="1"/>
</dbReference>
<dbReference type="GO" id="GO:0009523">
    <property type="term" value="C:photosystem II"/>
    <property type="evidence" value="ECO:0000318"/>
    <property type="project" value="GO_Central"/>
</dbReference>
<reference evidence="3" key="1">
    <citation type="journal article" date="2011" name="Nature">
        <title>Genome sequence and analysis of the tuber crop potato.</title>
        <authorList>
            <consortium name="The Potato Genome Sequencing Consortium"/>
        </authorList>
    </citation>
    <scope>NUCLEOTIDE SEQUENCE [LARGE SCALE GENOMIC DNA]</scope>
    <source>
        <strain evidence="3">cv. DM1-3 516 R44</strain>
    </source>
</reference>
<dbReference type="PANTHER" id="PTHR33180:SF31">
    <property type="entry name" value="POLYPROTEIN PROTEIN"/>
    <property type="match status" value="1"/>
</dbReference>
<name>M1E0D5_SOLTU</name>
<keyword evidence="3" id="KW-1185">Reference proteome</keyword>
<dbReference type="InParanoid" id="M1E0D5"/>
<dbReference type="Gramene" id="PGSC0003DMT400097321">
    <property type="protein sequence ID" value="PGSC0003DMT400097321"/>
    <property type="gene ID" value="PGSC0003DMG400046892"/>
</dbReference>
<dbReference type="PANTHER" id="PTHR33180">
    <property type="entry name" value="PHOTOSYSTEM II CP43 REACTION CENTER PROTEIN"/>
    <property type="match status" value="1"/>
</dbReference>
<dbReference type="EnsemblPlants" id="PGSC0003DMT400097321">
    <property type="protein sequence ID" value="PGSC0003DMT400097321"/>
    <property type="gene ID" value="PGSC0003DMG400046892"/>
</dbReference>
<evidence type="ECO:0000259" key="1">
    <source>
        <dbReference type="Pfam" id="PF20167"/>
    </source>
</evidence>
<organism evidence="2 3">
    <name type="scientific">Solanum tuberosum</name>
    <name type="common">Potato</name>
    <dbReference type="NCBI Taxonomy" id="4113"/>
    <lineage>
        <taxon>Eukaryota</taxon>
        <taxon>Viridiplantae</taxon>
        <taxon>Streptophyta</taxon>
        <taxon>Embryophyta</taxon>
        <taxon>Tracheophyta</taxon>
        <taxon>Spermatophyta</taxon>
        <taxon>Magnoliopsida</taxon>
        <taxon>eudicotyledons</taxon>
        <taxon>Gunneridae</taxon>
        <taxon>Pentapetalae</taxon>
        <taxon>asterids</taxon>
        <taxon>lamiids</taxon>
        <taxon>Solanales</taxon>
        <taxon>Solanaceae</taxon>
        <taxon>Solanoideae</taxon>
        <taxon>Solaneae</taxon>
        <taxon>Solanum</taxon>
    </lineage>
</organism>
<proteinExistence type="predicted"/>
<dbReference type="Proteomes" id="UP000011115">
    <property type="component" value="Unassembled WGS sequence"/>
</dbReference>
<reference evidence="2" key="2">
    <citation type="submission" date="2015-06" db="UniProtKB">
        <authorList>
            <consortium name="EnsemblPlants"/>
        </authorList>
    </citation>
    <scope>IDENTIFICATION</scope>
    <source>
        <strain evidence="2">DM1-3 516 R44</strain>
    </source>
</reference>
<evidence type="ECO:0000313" key="2">
    <source>
        <dbReference type="EnsemblPlants" id="PGSC0003DMT400097321"/>
    </source>
</evidence>
<evidence type="ECO:0000313" key="3">
    <source>
        <dbReference type="Proteomes" id="UP000011115"/>
    </source>
</evidence>
<dbReference type="GO" id="GO:0009579">
    <property type="term" value="C:thylakoid"/>
    <property type="evidence" value="ECO:0000318"/>
    <property type="project" value="GO_Central"/>
</dbReference>
<protein>
    <recommendedName>
        <fullName evidence="1">Putative plant transposon protein domain-containing protein</fullName>
    </recommendedName>
</protein>